<dbReference type="InterPro" id="IPR013130">
    <property type="entry name" value="Fe3_Rdtase_TM_dom"/>
</dbReference>
<dbReference type="AlphaFoldDB" id="A0A175JMN8"/>
<accession>A0A175JMN8</accession>
<evidence type="ECO:0000256" key="4">
    <source>
        <dbReference type="ARBA" id="ARBA00023002"/>
    </source>
</evidence>
<dbReference type="eggNOG" id="ENOG502R1FP">
    <property type="taxonomic scope" value="Eukaryota"/>
</dbReference>
<sequence length="542" mass="62136">MILIFITQSMIRFITGDSVDNVTNPIVQTYPMKVKSIPFTLFTIFSNKYTLYRFLWFNVREYIFTFSLLIFIVLSMIYGIKDMPSWFDNIKSETGSIFFKIGSVFRRPLPILFCLLLLPLPKNNISLISIFGTTFQDILMLHKISGWLFGIFAIIHSCCDIIGCVLGGLKLSSASYKNGILCFGFIVILVLTVFIRRKFYNIFHKIHIICFCCIIPTYIYHIKAFTHDYYYYLFIPLSLYLFDILLRFLHFVFPAKIISKEVTKTGYVILRFKKNIFYNSTQFMDVLIPTISPWSFHPFSIVCSNFTQIMERKLSEHQKDSINNPLLSQENVPITISSPNSESHVTQEEPLIKRTNKRSHCSEICIVVAPFGGWTNKLKEANEETLKKIPMFVLNPVGRPICALGNARKIVLIGTGIGFAPMLGHLQALCIDGVHEVDVICVTRSNDLVIAFQEDLIVAKTRIIGTIENYCTREIEECPRLTDVVSFIEGRPSFSSIASRYTEMKDVLVLGWGSSMLTNEIKKAFRKVQGVHFTVYTENGKF</sequence>
<evidence type="ECO:0000313" key="8">
    <source>
        <dbReference type="EMBL" id="GAT94999.1"/>
    </source>
</evidence>
<evidence type="ECO:0000256" key="3">
    <source>
        <dbReference type="ARBA" id="ARBA00022989"/>
    </source>
</evidence>
<dbReference type="GO" id="GO:0043020">
    <property type="term" value="C:NADPH oxidase complex"/>
    <property type="evidence" value="ECO:0007669"/>
    <property type="project" value="TreeGrafter"/>
</dbReference>
<feature type="transmembrane region" description="Helical" evidence="6">
    <location>
        <begin position="206"/>
        <end position="223"/>
    </location>
</feature>
<dbReference type="PANTHER" id="PTHR11972">
    <property type="entry name" value="NADPH OXIDASE"/>
    <property type="match status" value="1"/>
</dbReference>
<evidence type="ECO:0000256" key="6">
    <source>
        <dbReference type="SAM" id="Phobius"/>
    </source>
</evidence>
<comment type="caution">
    <text evidence="8">The sequence shown here is derived from an EMBL/GenBank/DDBJ whole genome shotgun (WGS) entry which is preliminary data.</text>
</comment>
<feature type="transmembrane region" description="Helical" evidence="6">
    <location>
        <begin position="175"/>
        <end position="194"/>
    </location>
</feature>
<dbReference type="VEuPathDB" id="AmoebaDB:EHI7A_005700"/>
<protein>
    <recommendedName>
        <fullName evidence="7">Ferric oxidoreductase domain-containing protein</fullName>
    </recommendedName>
</protein>
<keyword evidence="5 6" id="KW-0472">Membrane</keyword>
<evidence type="ECO:0000256" key="5">
    <source>
        <dbReference type="ARBA" id="ARBA00023136"/>
    </source>
</evidence>
<evidence type="ECO:0000313" key="9">
    <source>
        <dbReference type="Proteomes" id="UP000078387"/>
    </source>
</evidence>
<evidence type="ECO:0000256" key="2">
    <source>
        <dbReference type="ARBA" id="ARBA00022692"/>
    </source>
</evidence>
<keyword evidence="2 6" id="KW-0812">Transmembrane</keyword>
<dbReference type="EMBL" id="BDEQ01000001">
    <property type="protein sequence ID" value="GAT94999.1"/>
    <property type="molecule type" value="Genomic_DNA"/>
</dbReference>
<reference evidence="8 9" key="1">
    <citation type="submission" date="2016-05" db="EMBL/GenBank/DDBJ databases">
        <title>First whole genome sequencing of Entamoeba histolytica HM1:IMSS-clone-6.</title>
        <authorList>
            <person name="Mukherjee Avik.K."/>
            <person name="Izumyama S."/>
            <person name="Nakada-Tsukui K."/>
            <person name="Nozaki T."/>
        </authorList>
    </citation>
    <scope>NUCLEOTIDE SEQUENCE [LARGE SCALE GENOMIC DNA]</scope>
    <source>
        <strain evidence="8 9">HM1:IMSS clone 6</strain>
    </source>
</reference>
<evidence type="ECO:0000259" key="7">
    <source>
        <dbReference type="Pfam" id="PF01794"/>
    </source>
</evidence>
<evidence type="ECO:0000256" key="1">
    <source>
        <dbReference type="ARBA" id="ARBA00004141"/>
    </source>
</evidence>
<dbReference type="VEuPathDB" id="AmoebaDB:EHI5A_016980"/>
<name>A0A175JMN8_ENTHI</name>
<feature type="transmembrane region" description="Helical" evidence="6">
    <location>
        <begin position="229"/>
        <end position="249"/>
    </location>
</feature>
<proteinExistence type="predicted"/>
<comment type="subcellular location">
    <subcellularLocation>
        <location evidence="1">Membrane</location>
        <topology evidence="1">Multi-pass membrane protein</topology>
    </subcellularLocation>
</comment>
<feature type="transmembrane region" description="Helical" evidence="6">
    <location>
        <begin position="147"/>
        <end position="169"/>
    </location>
</feature>
<dbReference type="Pfam" id="PF01794">
    <property type="entry name" value="Ferric_reduct"/>
    <property type="match status" value="1"/>
</dbReference>
<dbReference type="VEuPathDB" id="AmoebaDB:EHI_170000"/>
<dbReference type="VEuPathDB" id="AmoebaDB:EHI8A_003970"/>
<dbReference type="GO" id="GO:0042554">
    <property type="term" value="P:superoxide anion generation"/>
    <property type="evidence" value="ECO:0007669"/>
    <property type="project" value="TreeGrafter"/>
</dbReference>
<feature type="domain" description="Ferric oxidoreductase" evidence="7">
    <location>
        <begin position="112"/>
        <end position="214"/>
    </location>
</feature>
<dbReference type="Gene3D" id="3.40.50.80">
    <property type="entry name" value="Nucleotide-binding domain of ferredoxin-NADP reductase (FNR) module"/>
    <property type="match status" value="1"/>
</dbReference>
<gene>
    <name evidence="8" type="ORF">CL6EHI_170000</name>
</gene>
<keyword evidence="3 6" id="KW-1133">Transmembrane helix</keyword>
<dbReference type="PANTHER" id="PTHR11972:SF153">
    <property type="entry name" value="SUPEROXIDE-GENERATING NADPH OXIDASE HEAVY CHAIN SUBUNIT A"/>
    <property type="match status" value="1"/>
</dbReference>
<dbReference type="InterPro" id="IPR050369">
    <property type="entry name" value="RBOH/FRE"/>
</dbReference>
<dbReference type="GO" id="GO:0006952">
    <property type="term" value="P:defense response"/>
    <property type="evidence" value="ECO:0007669"/>
    <property type="project" value="TreeGrafter"/>
</dbReference>
<dbReference type="GO" id="GO:0016175">
    <property type="term" value="F:superoxide-generating NAD(P)H oxidase activity"/>
    <property type="evidence" value="ECO:0007669"/>
    <property type="project" value="TreeGrafter"/>
</dbReference>
<organism evidence="8 9">
    <name type="scientific">Entamoeba histolytica</name>
    <dbReference type="NCBI Taxonomy" id="5759"/>
    <lineage>
        <taxon>Eukaryota</taxon>
        <taxon>Amoebozoa</taxon>
        <taxon>Evosea</taxon>
        <taxon>Archamoebae</taxon>
        <taxon>Mastigamoebida</taxon>
        <taxon>Entamoebidae</taxon>
        <taxon>Entamoeba</taxon>
    </lineage>
</organism>
<keyword evidence="4" id="KW-0560">Oxidoreductase</keyword>
<dbReference type="SUPFAM" id="SSF52343">
    <property type="entry name" value="Ferredoxin reductase-like, C-terminal NADP-linked domain"/>
    <property type="match status" value="1"/>
</dbReference>
<feature type="transmembrane region" description="Helical" evidence="6">
    <location>
        <begin position="62"/>
        <end position="80"/>
    </location>
</feature>
<dbReference type="VEuPathDB" id="AmoebaDB:KM1_017380"/>
<dbReference type="InterPro" id="IPR039261">
    <property type="entry name" value="FNR_nucleotide-bd"/>
</dbReference>
<dbReference type="Proteomes" id="UP000078387">
    <property type="component" value="Unassembled WGS sequence"/>
</dbReference>